<evidence type="ECO:0000313" key="5">
    <source>
        <dbReference type="EMBL" id="MBM7839118.1"/>
    </source>
</evidence>
<dbReference type="GO" id="GO:0016787">
    <property type="term" value="F:hydrolase activity"/>
    <property type="evidence" value="ECO:0007669"/>
    <property type="project" value="UniProtKB-KW"/>
</dbReference>
<evidence type="ECO:0000256" key="1">
    <source>
        <dbReference type="ARBA" id="ARBA00009902"/>
    </source>
</evidence>
<comment type="similarity">
    <text evidence="1">Belongs to the glycosyl hydrolase 32 family.</text>
</comment>
<dbReference type="InterPro" id="IPR023296">
    <property type="entry name" value="Glyco_hydro_beta-prop_sf"/>
</dbReference>
<keyword evidence="6" id="KW-1185">Reference proteome</keyword>
<dbReference type="Pfam" id="PF00251">
    <property type="entry name" value="Glyco_hydro_32N"/>
    <property type="match status" value="1"/>
</dbReference>
<dbReference type="SUPFAM" id="SSF75005">
    <property type="entry name" value="Arabinanase/levansucrase/invertase"/>
    <property type="match status" value="1"/>
</dbReference>
<dbReference type="Gene3D" id="2.115.10.20">
    <property type="entry name" value="Glycosyl hydrolase domain, family 43"/>
    <property type="match status" value="1"/>
</dbReference>
<sequence>MLLSPQGIEPEGDRYQNQHQTGYFIGDYRNGVFERGAFTELDFGHDFYAVQIFLDGKGRRIAIG</sequence>
<accession>A0ABS2SUA8</accession>
<evidence type="ECO:0000256" key="3">
    <source>
        <dbReference type="ARBA" id="ARBA00023295"/>
    </source>
</evidence>
<organism evidence="5 6">
    <name type="scientific">Shouchella xiaoxiensis</name>
    <dbReference type="NCBI Taxonomy" id="766895"/>
    <lineage>
        <taxon>Bacteria</taxon>
        <taxon>Bacillati</taxon>
        <taxon>Bacillota</taxon>
        <taxon>Bacilli</taxon>
        <taxon>Bacillales</taxon>
        <taxon>Bacillaceae</taxon>
        <taxon>Shouchella</taxon>
    </lineage>
</organism>
<gene>
    <name evidence="5" type="ORF">JOC54_002388</name>
</gene>
<keyword evidence="3" id="KW-0326">Glycosidase</keyword>
<name>A0ABS2SUA8_9BACI</name>
<evidence type="ECO:0000313" key="6">
    <source>
        <dbReference type="Proteomes" id="UP001179280"/>
    </source>
</evidence>
<protein>
    <submittedName>
        <fullName evidence="5">Sucrose-6-phosphate hydrolase SacC (GH32 family)</fullName>
    </submittedName>
</protein>
<keyword evidence="2 5" id="KW-0378">Hydrolase</keyword>
<feature type="domain" description="Glycosyl hydrolase family 32 N-terminal" evidence="4">
    <location>
        <begin position="2"/>
        <end position="64"/>
    </location>
</feature>
<dbReference type="InterPro" id="IPR051214">
    <property type="entry name" value="GH32_Enzymes"/>
</dbReference>
<dbReference type="EMBL" id="JAFBCV010000006">
    <property type="protein sequence ID" value="MBM7839118.1"/>
    <property type="molecule type" value="Genomic_DNA"/>
</dbReference>
<dbReference type="InterPro" id="IPR013148">
    <property type="entry name" value="Glyco_hydro_32_N"/>
</dbReference>
<evidence type="ECO:0000256" key="2">
    <source>
        <dbReference type="ARBA" id="ARBA00022801"/>
    </source>
</evidence>
<reference evidence="5" key="1">
    <citation type="submission" date="2021-01" db="EMBL/GenBank/DDBJ databases">
        <title>Genomic Encyclopedia of Type Strains, Phase IV (KMG-IV): sequencing the most valuable type-strain genomes for metagenomic binning, comparative biology and taxonomic classification.</title>
        <authorList>
            <person name="Goeker M."/>
        </authorList>
    </citation>
    <scope>NUCLEOTIDE SEQUENCE</scope>
    <source>
        <strain evidence="5">DSM 21943</strain>
    </source>
</reference>
<comment type="caution">
    <text evidence="5">The sequence shown here is derived from an EMBL/GenBank/DDBJ whole genome shotgun (WGS) entry which is preliminary data.</text>
</comment>
<dbReference type="PANTHER" id="PTHR43101">
    <property type="entry name" value="BETA-FRUCTOSIDASE"/>
    <property type="match status" value="1"/>
</dbReference>
<proteinExistence type="inferred from homology"/>
<dbReference type="Proteomes" id="UP001179280">
    <property type="component" value="Unassembled WGS sequence"/>
</dbReference>
<evidence type="ECO:0000259" key="4">
    <source>
        <dbReference type="Pfam" id="PF00251"/>
    </source>
</evidence>
<dbReference type="RefSeq" id="WP_204466440.1">
    <property type="nucleotide sequence ID" value="NZ_JAFBCV010000006.1"/>
</dbReference>
<dbReference type="PANTHER" id="PTHR43101:SF1">
    <property type="entry name" value="BETA-FRUCTOSIDASE"/>
    <property type="match status" value="1"/>
</dbReference>